<evidence type="ECO:0000313" key="3">
    <source>
        <dbReference type="Proteomes" id="UP000198683"/>
    </source>
</evidence>
<dbReference type="InterPro" id="IPR006938">
    <property type="entry name" value="DUF624"/>
</dbReference>
<proteinExistence type="predicted"/>
<name>A0A1G9CFK2_9ACTN</name>
<protein>
    <submittedName>
        <fullName evidence="2">Uncharacterized membrane protein YesL</fullName>
    </submittedName>
</protein>
<keyword evidence="3" id="KW-1185">Reference proteome</keyword>
<feature type="transmembrane region" description="Helical" evidence="1">
    <location>
        <begin position="150"/>
        <end position="172"/>
    </location>
</feature>
<feature type="transmembrane region" description="Helical" evidence="1">
    <location>
        <begin position="25"/>
        <end position="51"/>
    </location>
</feature>
<evidence type="ECO:0000313" key="2">
    <source>
        <dbReference type="EMBL" id="SDK50453.1"/>
    </source>
</evidence>
<gene>
    <name evidence="2" type="ORF">SAMN05421874_10887</name>
</gene>
<dbReference type="Pfam" id="PF04854">
    <property type="entry name" value="DUF624"/>
    <property type="match status" value="1"/>
</dbReference>
<keyword evidence="1" id="KW-1133">Transmembrane helix</keyword>
<feature type="transmembrane region" description="Helical" evidence="1">
    <location>
        <begin position="108"/>
        <end position="130"/>
    </location>
</feature>
<keyword evidence="1" id="KW-0812">Transmembrane</keyword>
<reference evidence="2 3" key="1">
    <citation type="submission" date="2016-10" db="EMBL/GenBank/DDBJ databases">
        <authorList>
            <person name="de Groot N.N."/>
        </authorList>
    </citation>
    <scope>NUCLEOTIDE SEQUENCE [LARGE SCALE GENOMIC DNA]</scope>
    <source>
        <strain evidence="2 3">CGMCC 4.5681</strain>
    </source>
</reference>
<sequence length="213" mass="22618">MSHPAMSMKVQAVCSEIFWAARLNLMWMVFTLLGGVVLGLGPATMAAYVVARRHARGESIQWRDYASAYRREFVRGSLLVLPVAVVATVLVGNLLYLSAPGTSPGTAAGGGLLVATYAALVVLAAAGAYLGPLYAHYELPLRDYLPKASLVALTRPAATALLLFALSAVAFVVATAPVLAPIVGVGAWISLNTWLCQRFFEENEARLQAKGNQ</sequence>
<evidence type="ECO:0000256" key="1">
    <source>
        <dbReference type="SAM" id="Phobius"/>
    </source>
</evidence>
<dbReference type="RefSeq" id="WP_245740284.1">
    <property type="nucleotide sequence ID" value="NZ_FNFB01000008.1"/>
</dbReference>
<dbReference type="Proteomes" id="UP000198683">
    <property type="component" value="Unassembled WGS sequence"/>
</dbReference>
<dbReference type="STRING" id="683260.SAMN05421874_10887"/>
<dbReference type="EMBL" id="FNFB01000008">
    <property type="protein sequence ID" value="SDK50453.1"/>
    <property type="molecule type" value="Genomic_DNA"/>
</dbReference>
<dbReference type="AlphaFoldDB" id="A0A1G9CFK2"/>
<organism evidence="2 3">
    <name type="scientific">Nonomuraea maritima</name>
    <dbReference type="NCBI Taxonomy" id="683260"/>
    <lineage>
        <taxon>Bacteria</taxon>
        <taxon>Bacillati</taxon>
        <taxon>Actinomycetota</taxon>
        <taxon>Actinomycetes</taxon>
        <taxon>Streptosporangiales</taxon>
        <taxon>Streptosporangiaceae</taxon>
        <taxon>Nonomuraea</taxon>
    </lineage>
</organism>
<feature type="transmembrane region" description="Helical" evidence="1">
    <location>
        <begin position="72"/>
        <end position="96"/>
    </location>
</feature>
<accession>A0A1G9CFK2</accession>
<keyword evidence="1" id="KW-0472">Membrane</keyword>